<evidence type="ECO:0000256" key="10">
    <source>
        <dbReference type="RuleBase" id="RU004106"/>
    </source>
</evidence>
<dbReference type="GO" id="GO:0008696">
    <property type="term" value="F:4-amino-4-deoxychorismate lyase activity"/>
    <property type="evidence" value="ECO:0007669"/>
    <property type="project" value="UniProtKB-EC"/>
</dbReference>
<reference evidence="12 13" key="1">
    <citation type="submission" date="2016-10" db="EMBL/GenBank/DDBJ databases">
        <authorList>
            <person name="de Groot N.N."/>
        </authorList>
    </citation>
    <scope>NUCLEOTIDE SEQUENCE [LARGE SCALE GENOMIC DNA]</scope>
    <source>
        <strain evidence="12 13">DSM 22024</strain>
    </source>
</reference>
<dbReference type="GO" id="GO:0046656">
    <property type="term" value="P:folic acid biosynthetic process"/>
    <property type="evidence" value="ECO:0007669"/>
    <property type="project" value="UniProtKB-KW"/>
</dbReference>
<dbReference type="InterPro" id="IPR036038">
    <property type="entry name" value="Aminotransferase-like"/>
</dbReference>
<dbReference type="GO" id="GO:0030170">
    <property type="term" value="F:pyridoxal phosphate binding"/>
    <property type="evidence" value="ECO:0007669"/>
    <property type="project" value="InterPro"/>
</dbReference>
<dbReference type="FunFam" id="3.20.10.10:FF:000002">
    <property type="entry name" value="D-alanine aminotransferase"/>
    <property type="match status" value="1"/>
</dbReference>
<evidence type="ECO:0000256" key="1">
    <source>
        <dbReference type="ARBA" id="ARBA00001933"/>
    </source>
</evidence>
<keyword evidence="12" id="KW-0032">Aminotransferase</keyword>
<comment type="cofactor">
    <cofactor evidence="1 11">
        <name>pyridoxal 5'-phosphate</name>
        <dbReference type="ChEBI" id="CHEBI:597326"/>
    </cofactor>
</comment>
<dbReference type="InterPro" id="IPR043132">
    <property type="entry name" value="BCAT-like_C"/>
</dbReference>
<dbReference type="PANTHER" id="PTHR42743">
    <property type="entry name" value="AMINO-ACID AMINOTRANSFERASE"/>
    <property type="match status" value="1"/>
</dbReference>
<dbReference type="Gene3D" id="3.30.470.10">
    <property type="match status" value="1"/>
</dbReference>
<comment type="similarity">
    <text evidence="2 10">Belongs to the class-IV pyridoxal-phosphate-dependent aminotransferase family.</text>
</comment>
<dbReference type="EMBL" id="LT629732">
    <property type="protein sequence ID" value="SDS83199.1"/>
    <property type="molecule type" value="Genomic_DNA"/>
</dbReference>
<dbReference type="PROSITE" id="PS00770">
    <property type="entry name" value="AA_TRANSFER_CLASS_4"/>
    <property type="match status" value="1"/>
</dbReference>
<dbReference type="GO" id="GO:0008652">
    <property type="term" value="P:amino acid biosynthetic process"/>
    <property type="evidence" value="ECO:0007669"/>
    <property type="project" value="UniProtKB-ARBA"/>
</dbReference>
<evidence type="ECO:0000256" key="7">
    <source>
        <dbReference type="ARBA" id="ARBA00035633"/>
    </source>
</evidence>
<dbReference type="CDD" id="cd01559">
    <property type="entry name" value="ADCL_like"/>
    <property type="match status" value="1"/>
</dbReference>
<dbReference type="EC" id="4.1.3.38" evidence="8"/>
<dbReference type="GO" id="GO:0008483">
    <property type="term" value="F:transaminase activity"/>
    <property type="evidence" value="ECO:0007669"/>
    <property type="project" value="UniProtKB-KW"/>
</dbReference>
<dbReference type="InterPro" id="IPR017824">
    <property type="entry name" value="Aminodeoxychorismate_lyase_IV"/>
</dbReference>
<evidence type="ECO:0000256" key="5">
    <source>
        <dbReference type="ARBA" id="ARBA00022909"/>
    </source>
</evidence>
<comment type="subunit">
    <text evidence="3">Homodimer.</text>
</comment>
<evidence type="ECO:0000256" key="9">
    <source>
        <dbReference type="ARBA" id="ARBA00049529"/>
    </source>
</evidence>
<keyword evidence="4 11" id="KW-0663">Pyridoxal phosphate</keyword>
<organism evidence="12 13">
    <name type="scientific">Actinopolymorpha singaporensis</name>
    <dbReference type="NCBI Taxonomy" id="117157"/>
    <lineage>
        <taxon>Bacteria</taxon>
        <taxon>Bacillati</taxon>
        <taxon>Actinomycetota</taxon>
        <taxon>Actinomycetes</taxon>
        <taxon>Propionibacteriales</taxon>
        <taxon>Actinopolymorphaceae</taxon>
        <taxon>Actinopolymorpha</taxon>
    </lineage>
</organism>
<gene>
    <name evidence="12" type="ORF">SAMN04489717_4034</name>
</gene>
<keyword evidence="13" id="KW-1185">Reference proteome</keyword>
<name>A0A1H1VGE5_9ACTN</name>
<evidence type="ECO:0000256" key="2">
    <source>
        <dbReference type="ARBA" id="ARBA00009320"/>
    </source>
</evidence>
<evidence type="ECO:0000256" key="3">
    <source>
        <dbReference type="ARBA" id="ARBA00011738"/>
    </source>
</evidence>
<evidence type="ECO:0000313" key="13">
    <source>
        <dbReference type="Proteomes" id="UP000198983"/>
    </source>
</evidence>
<evidence type="ECO:0000313" key="12">
    <source>
        <dbReference type="EMBL" id="SDS83199.1"/>
    </source>
</evidence>
<dbReference type="PANTHER" id="PTHR42743:SF11">
    <property type="entry name" value="AMINODEOXYCHORISMATE LYASE"/>
    <property type="match status" value="1"/>
</dbReference>
<dbReference type="STRING" id="117157.SAMN04489717_4034"/>
<dbReference type="InterPro" id="IPR001544">
    <property type="entry name" value="Aminotrans_IV"/>
</dbReference>
<protein>
    <recommendedName>
        <fullName evidence="8">aminodeoxychorismate lyase</fullName>
        <ecNumber evidence="8">4.1.3.38</ecNumber>
    </recommendedName>
</protein>
<keyword evidence="5" id="KW-0289">Folate biosynthesis</keyword>
<sequence>MLAYGGAGQAESRRKGCVRRMRVWVDGRLVEDPYAPALAPLDHGVTVGDGVFETLKVVDGRPFALTRHLDRLARSAHGLGLTGLDLAAVRRGVSAVLEAWDRPGGRLRITVTGGPAPLGSERGDQGLTVMVAIAELSARPDSTALVTVPWPRNERGALAGLKTTSYAENVVALAHARQHGATEALFANTVGNVCEGTGSNVFVVLGGEVYTPPLSAGCLAGVTRALVLEWCGGYEKDLPASALEEAEELFLTSTTRDVQAVNSLDGRKLPAPGPVTARVMEEFARAAADRIDP</sequence>
<dbReference type="SUPFAM" id="SSF56752">
    <property type="entry name" value="D-aminoacid aminotransferase-like PLP-dependent enzymes"/>
    <property type="match status" value="1"/>
</dbReference>
<comment type="catalytic activity">
    <reaction evidence="9">
        <text>4-amino-4-deoxychorismate = 4-aminobenzoate + pyruvate + H(+)</text>
        <dbReference type="Rhea" id="RHEA:16201"/>
        <dbReference type="ChEBI" id="CHEBI:15361"/>
        <dbReference type="ChEBI" id="CHEBI:15378"/>
        <dbReference type="ChEBI" id="CHEBI:17836"/>
        <dbReference type="ChEBI" id="CHEBI:58406"/>
        <dbReference type="EC" id="4.1.3.38"/>
    </reaction>
</comment>
<keyword evidence="12" id="KW-0808">Transferase</keyword>
<dbReference type="InterPro" id="IPR043131">
    <property type="entry name" value="BCAT-like_N"/>
</dbReference>
<evidence type="ECO:0000256" key="11">
    <source>
        <dbReference type="RuleBase" id="RU004516"/>
    </source>
</evidence>
<dbReference type="Gene3D" id="3.20.10.10">
    <property type="entry name" value="D-amino Acid Aminotransferase, subunit A, domain 2"/>
    <property type="match status" value="1"/>
</dbReference>
<evidence type="ECO:0000256" key="8">
    <source>
        <dbReference type="ARBA" id="ARBA00035676"/>
    </source>
</evidence>
<proteinExistence type="inferred from homology"/>
<evidence type="ECO:0000256" key="4">
    <source>
        <dbReference type="ARBA" id="ARBA00022898"/>
    </source>
</evidence>
<evidence type="ECO:0000256" key="6">
    <source>
        <dbReference type="ARBA" id="ARBA00023239"/>
    </source>
</evidence>
<dbReference type="Pfam" id="PF01063">
    <property type="entry name" value="Aminotran_4"/>
    <property type="match status" value="1"/>
</dbReference>
<dbReference type="GO" id="GO:0005829">
    <property type="term" value="C:cytosol"/>
    <property type="evidence" value="ECO:0007669"/>
    <property type="project" value="TreeGrafter"/>
</dbReference>
<accession>A0A1H1VGE5</accession>
<dbReference type="InterPro" id="IPR018300">
    <property type="entry name" value="Aminotrans_IV_CS"/>
</dbReference>
<dbReference type="InterPro" id="IPR050571">
    <property type="entry name" value="Class-IV_PLP-Dep_Aminotrnsfr"/>
</dbReference>
<comment type="pathway">
    <text evidence="7">Cofactor biosynthesis; tetrahydrofolate biosynthesis; 4-aminobenzoate from chorismate: step 2/2.</text>
</comment>
<dbReference type="AlphaFoldDB" id="A0A1H1VGE5"/>
<keyword evidence="6" id="KW-0456">Lyase</keyword>
<dbReference type="Proteomes" id="UP000198983">
    <property type="component" value="Chromosome I"/>
</dbReference>